<feature type="compositionally biased region" description="Low complexity" evidence="12">
    <location>
        <begin position="179"/>
        <end position="197"/>
    </location>
</feature>
<evidence type="ECO:0000256" key="11">
    <source>
        <dbReference type="PROSITE-ProRule" id="PRU10141"/>
    </source>
</evidence>
<evidence type="ECO:0000256" key="7">
    <source>
        <dbReference type="ARBA" id="ARBA00023193"/>
    </source>
</evidence>
<dbReference type="InterPro" id="IPR008271">
    <property type="entry name" value="Ser/Thr_kinase_AS"/>
</dbReference>
<dbReference type="Gene3D" id="3.30.200.20">
    <property type="entry name" value="Phosphorylase Kinase, domain 1"/>
    <property type="match status" value="1"/>
</dbReference>
<accession>G0QSI3</accession>
<evidence type="ECO:0000256" key="12">
    <source>
        <dbReference type="SAM" id="MobiDB-lite"/>
    </source>
</evidence>
<dbReference type="Proteomes" id="UP000008983">
    <property type="component" value="Unassembled WGS sequence"/>
</dbReference>
<dbReference type="eggNOG" id="KOG1035">
    <property type="taxonomic scope" value="Eukaryota"/>
</dbReference>
<dbReference type="InterPro" id="IPR017441">
    <property type="entry name" value="Protein_kinase_ATP_BS"/>
</dbReference>
<feature type="domain" description="Protein kinase" evidence="13">
    <location>
        <begin position="51"/>
        <end position="439"/>
    </location>
</feature>
<dbReference type="Pfam" id="PF00069">
    <property type="entry name" value="Pkinase"/>
    <property type="match status" value="2"/>
</dbReference>
<dbReference type="GeneID" id="14907974"/>
<dbReference type="GO" id="GO:0005634">
    <property type="term" value="C:nucleus"/>
    <property type="evidence" value="ECO:0007669"/>
    <property type="project" value="TreeGrafter"/>
</dbReference>
<sequence>MIYQKLEGFSQKKVNIQHHYIFYFQIKNLKIQFTFTHILIKIKNKIYESEFIELLKIGQGGFADVFRAQHKLDENLYAIKKIHLKIKNPREDLQTEFDKIAREAKILSQLNHQNIIKYFQSWIEVTCKKTSNRQKHSKQNSQGTQSIKKSFQSNSENECTNDFCIQIDGENDNIEFNDNSQKQLSQKQLSQQQIQKNEQQKIEKQIHIQKPPKDNKKNISTPISPLKQTHEKYDEIILFLQTELCKETLCEYIQSRNKQLLDYQAIIQQQQKSFSNELELTQAQKHEAILILQQIIQGLQYIHNTCNIVHRDLKPQNIFLTKDLQVKIGDFGLAKKLTQKQINNISLNNFTTNSNNSTQTNNTEQADIYSLGIIILQMFYPMTTTMELVKTVHMLKKGELPKTFQQKFQKLSKIILDSLSNDPNKRPQLFQIYQALEVIESQDKILQAQVLGKYQIQLESSNLGVQWKILKVIKDKLLLFGNENAKKAEIVYTLKQANIELLEDQKGLKINHIIMQNLTIYFNNNLQKCEILFQQLLQQQQQ</sequence>
<dbReference type="SMART" id="SM00220">
    <property type="entry name" value="S_TKc"/>
    <property type="match status" value="1"/>
</dbReference>
<dbReference type="EC" id="2.7.11.1" evidence="1"/>
<dbReference type="InterPro" id="IPR011009">
    <property type="entry name" value="Kinase-like_dom_sf"/>
</dbReference>
<evidence type="ECO:0000313" key="15">
    <source>
        <dbReference type="Proteomes" id="UP000008983"/>
    </source>
</evidence>
<dbReference type="PROSITE" id="PS00108">
    <property type="entry name" value="PROTEIN_KINASE_ST"/>
    <property type="match status" value="1"/>
</dbReference>
<dbReference type="GO" id="GO:0005737">
    <property type="term" value="C:cytoplasm"/>
    <property type="evidence" value="ECO:0007669"/>
    <property type="project" value="TreeGrafter"/>
</dbReference>
<dbReference type="RefSeq" id="XP_004035307.1">
    <property type="nucleotide sequence ID" value="XM_004035259.1"/>
</dbReference>
<evidence type="ECO:0000256" key="10">
    <source>
        <dbReference type="ARBA" id="ARBA00048977"/>
    </source>
</evidence>
<gene>
    <name evidence="14" type="ORF">IMG5_101250</name>
</gene>
<keyword evidence="15" id="KW-1185">Reference proteome</keyword>
<evidence type="ECO:0000256" key="4">
    <source>
        <dbReference type="ARBA" id="ARBA00022741"/>
    </source>
</evidence>
<dbReference type="PANTHER" id="PTHR11042">
    <property type="entry name" value="EUKARYOTIC TRANSLATION INITIATION FACTOR 2-ALPHA KINASE EIF2-ALPHA KINASE -RELATED"/>
    <property type="match status" value="1"/>
</dbReference>
<evidence type="ECO:0000259" key="13">
    <source>
        <dbReference type="PROSITE" id="PS50011"/>
    </source>
</evidence>
<keyword evidence="2" id="KW-0723">Serine/threonine-protein kinase</keyword>
<dbReference type="PROSITE" id="PS50011">
    <property type="entry name" value="PROTEIN_KINASE_DOM"/>
    <property type="match status" value="1"/>
</dbReference>
<evidence type="ECO:0000256" key="2">
    <source>
        <dbReference type="ARBA" id="ARBA00022527"/>
    </source>
</evidence>
<dbReference type="OrthoDB" id="6778822at2759"/>
<comment type="catalytic activity">
    <reaction evidence="10">
        <text>L-seryl-[protein] + ATP = O-phospho-L-seryl-[protein] + ADP + H(+)</text>
        <dbReference type="Rhea" id="RHEA:17989"/>
        <dbReference type="Rhea" id="RHEA-COMP:9863"/>
        <dbReference type="Rhea" id="RHEA-COMP:11604"/>
        <dbReference type="ChEBI" id="CHEBI:15378"/>
        <dbReference type="ChEBI" id="CHEBI:29999"/>
        <dbReference type="ChEBI" id="CHEBI:30616"/>
        <dbReference type="ChEBI" id="CHEBI:83421"/>
        <dbReference type="ChEBI" id="CHEBI:456216"/>
        <dbReference type="EC" id="2.7.11.1"/>
    </reaction>
    <physiologicalReaction direction="left-to-right" evidence="10">
        <dbReference type="Rhea" id="RHEA:17990"/>
    </physiologicalReaction>
</comment>
<evidence type="ECO:0000256" key="1">
    <source>
        <dbReference type="ARBA" id="ARBA00012513"/>
    </source>
</evidence>
<dbReference type="AlphaFoldDB" id="G0QSI3"/>
<dbReference type="PANTHER" id="PTHR11042:SF160">
    <property type="entry name" value="EUKARYOTIC TRANSLATION INITIATION FACTOR 2-ALPHA KINASE 1"/>
    <property type="match status" value="1"/>
</dbReference>
<evidence type="ECO:0000256" key="8">
    <source>
        <dbReference type="ARBA" id="ARBA00037982"/>
    </source>
</evidence>
<evidence type="ECO:0000256" key="3">
    <source>
        <dbReference type="ARBA" id="ARBA00022679"/>
    </source>
</evidence>
<evidence type="ECO:0000256" key="5">
    <source>
        <dbReference type="ARBA" id="ARBA00022777"/>
    </source>
</evidence>
<feature type="region of interest" description="Disordered" evidence="12">
    <location>
        <begin position="131"/>
        <end position="152"/>
    </location>
</feature>
<protein>
    <recommendedName>
        <fullName evidence="1">non-specific serine/threonine protein kinase</fullName>
        <ecNumber evidence="1">2.7.11.1</ecNumber>
    </recommendedName>
</protein>
<dbReference type="InParanoid" id="G0QSI3"/>
<dbReference type="InterPro" id="IPR000719">
    <property type="entry name" value="Prot_kinase_dom"/>
</dbReference>
<dbReference type="EMBL" id="GL983812">
    <property type="protein sequence ID" value="EGR31821.1"/>
    <property type="molecule type" value="Genomic_DNA"/>
</dbReference>
<keyword evidence="4 11" id="KW-0547">Nucleotide-binding</keyword>
<comment type="catalytic activity">
    <reaction evidence="9">
        <text>L-threonyl-[protein] + ATP = O-phospho-L-threonyl-[protein] + ADP + H(+)</text>
        <dbReference type="Rhea" id="RHEA:46608"/>
        <dbReference type="Rhea" id="RHEA-COMP:11060"/>
        <dbReference type="Rhea" id="RHEA-COMP:11605"/>
        <dbReference type="ChEBI" id="CHEBI:15378"/>
        <dbReference type="ChEBI" id="CHEBI:30013"/>
        <dbReference type="ChEBI" id="CHEBI:30616"/>
        <dbReference type="ChEBI" id="CHEBI:61977"/>
        <dbReference type="ChEBI" id="CHEBI:456216"/>
        <dbReference type="EC" id="2.7.11.1"/>
    </reaction>
    <physiologicalReaction direction="left-to-right" evidence="9">
        <dbReference type="Rhea" id="RHEA:46609"/>
    </physiologicalReaction>
</comment>
<evidence type="ECO:0000256" key="6">
    <source>
        <dbReference type="ARBA" id="ARBA00022840"/>
    </source>
</evidence>
<dbReference type="Gene3D" id="1.10.510.10">
    <property type="entry name" value="Transferase(Phosphotransferase) domain 1"/>
    <property type="match status" value="1"/>
</dbReference>
<feature type="compositionally biased region" description="Polar residues" evidence="12">
    <location>
        <begin position="139"/>
        <end position="152"/>
    </location>
</feature>
<dbReference type="GO" id="GO:0106310">
    <property type="term" value="F:protein serine kinase activity"/>
    <property type="evidence" value="ECO:0007669"/>
    <property type="project" value="RHEA"/>
</dbReference>
<dbReference type="GO" id="GO:0004694">
    <property type="term" value="F:eukaryotic translation initiation factor 2alpha kinase activity"/>
    <property type="evidence" value="ECO:0007669"/>
    <property type="project" value="TreeGrafter"/>
</dbReference>
<dbReference type="SUPFAM" id="SSF56112">
    <property type="entry name" value="Protein kinase-like (PK-like)"/>
    <property type="match status" value="1"/>
</dbReference>
<keyword evidence="7" id="KW-0652">Protein synthesis inhibitor</keyword>
<name>G0QSI3_ICHMU</name>
<evidence type="ECO:0000256" key="9">
    <source>
        <dbReference type="ARBA" id="ARBA00048659"/>
    </source>
</evidence>
<keyword evidence="6 11" id="KW-0067">ATP-binding</keyword>
<dbReference type="InterPro" id="IPR050339">
    <property type="entry name" value="CC_SR_Kinase"/>
</dbReference>
<reference evidence="14 15" key="1">
    <citation type="submission" date="2011-07" db="EMBL/GenBank/DDBJ databases">
        <authorList>
            <person name="Coyne R."/>
            <person name="Brami D."/>
            <person name="Johnson J."/>
            <person name="Hostetler J."/>
            <person name="Hannick L."/>
            <person name="Clark T."/>
            <person name="Cassidy-Hanley D."/>
            <person name="Inman J."/>
        </authorList>
    </citation>
    <scope>NUCLEOTIDE SEQUENCE [LARGE SCALE GENOMIC DNA]</scope>
    <source>
        <strain evidence="14 15">G5</strain>
    </source>
</reference>
<dbReference type="PROSITE" id="PS00107">
    <property type="entry name" value="PROTEIN_KINASE_ATP"/>
    <property type="match status" value="1"/>
</dbReference>
<keyword evidence="5 14" id="KW-0418">Kinase</keyword>
<evidence type="ECO:0000313" key="14">
    <source>
        <dbReference type="EMBL" id="EGR31821.1"/>
    </source>
</evidence>
<keyword evidence="3 14" id="KW-0808">Transferase</keyword>
<dbReference type="STRING" id="857967.G0QSI3"/>
<dbReference type="GO" id="GO:0005524">
    <property type="term" value="F:ATP binding"/>
    <property type="evidence" value="ECO:0007669"/>
    <property type="project" value="UniProtKB-UniRule"/>
</dbReference>
<dbReference type="GO" id="GO:0017148">
    <property type="term" value="P:negative regulation of translation"/>
    <property type="evidence" value="ECO:0007669"/>
    <property type="project" value="UniProtKB-KW"/>
</dbReference>
<organism evidence="14 15">
    <name type="scientific">Ichthyophthirius multifiliis</name>
    <name type="common">White spot disease agent</name>
    <name type="synonym">Ich</name>
    <dbReference type="NCBI Taxonomy" id="5932"/>
    <lineage>
        <taxon>Eukaryota</taxon>
        <taxon>Sar</taxon>
        <taxon>Alveolata</taxon>
        <taxon>Ciliophora</taxon>
        <taxon>Intramacronucleata</taxon>
        <taxon>Oligohymenophorea</taxon>
        <taxon>Hymenostomatida</taxon>
        <taxon>Ophryoglenina</taxon>
        <taxon>Ichthyophthirius</taxon>
    </lineage>
</organism>
<proteinExistence type="inferred from homology"/>
<dbReference type="OMA" id="LDSKMMR"/>
<feature type="compositionally biased region" description="Basic and acidic residues" evidence="12">
    <location>
        <begin position="198"/>
        <end position="217"/>
    </location>
</feature>
<feature type="region of interest" description="Disordered" evidence="12">
    <location>
        <begin position="175"/>
        <end position="225"/>
    </location>
</feature>
<feature type="binding site" evidence="11">
    <location>
        <position position="81"/>
    </location>
    <ligand>
        <name>ATP</name>
        <dbReference type="ChEBI" id="CHEBI:30616"/>
    </ligand>
</feature>
<comment type="similarity">
    <text evidence="8">Belongs to the protein kinase superfamily. Ser/Thr protein kinase family. GCN2 subfamily.</text>
</comment>